<reference evidence="2" key="1">
    <citation type="journal article" date="2014" name="Int. J. Syst. Evol. Microbiol.">
        <title>Complete genome sequence of Corynebacterium casei LMG S-19264T (=DSM 44701T), isolated from a smear-ripened cheese.</title>
        <authorList>
            <consortium name="US DOE Joint Genome Institute (JGI-PGF)"/>
            <person name="Walter F."/>
            <person name="Albersmeier A."/>
            <person name="Kalinowski J."/>
            <person name="Ruckert C."/>
        </authorList>
    </citation>
    <scope>NUCLEOTIDE SEQUENCE</scope>
    <source>
        <strain evidence="2">JCM 12862</strain>
    </source>
</reference>
<accession>A0A8J3FH29</accession>
<sequence length="243" mass="27644">MRKLLYLMLLLPLVVVSQENESFLLNLSEITVKTGHTAQFIEGVKSWKKCYMDNDGKDHWNMWHRVQGEGSVYTMTSTMAKWAEMDDDSKDTAGKECRTKVIDLIMPHVKSVNYNIARSMPKVSRTSPMPDDTKLVWVYNVKTNNSGAFMDVVKEVESTVKKAKGDTDVTWYSVIGGGPEVSNYFVAVPFKNFAALDEDKDSVWEIYEKANGKSKTDALRAKFRSLVSSDWAYMYTLNKDLSN</sequence>
<reference evidence="2" key="2">
    <citation type="submission" date="2020-09" db="EMBL/GenBank/DDBJ databases">
        <authorList>
            <person name="Sun Q."/>
            <person name="Ohkuma M."/>
        </authorList>
    </citation>
    <scope>NUCLEOTIDE SEQUENCE</scope>
    <source>
        <strain evidence="2">JCM 12862</strain>
    </source>
</reference>
<organism evidence="2 3">
    <name type="scientific">Yeosuana aromativorans</name>
    <dbReference type="NCBI Taxonomy" id="288019"/>
    <lineage>
        <taxon>Bacteria</taxon>
        <taxon>Pseudomonadati</taxon>
        <taxon>Bacteroidota</taxon>
        <taxon>Flavobacteriia</taxon>
        <taxon>Flavobacteriales</taxon>
        <taxon>Flavobacteriaceae</taxon>
        <taxon>Yeosuana</taxon>
    </lineage>
</organism>
<feature type="signal peptide" evidence="1">
    <location>
        <begin position="1"/>
        <end position="17"/>
    </location>
</feature>
<dbReference type="Proteomes" id="UP000612329">
    <property type="component" value="Unassembled WGS sequence"/>
</dbReference>
<proteinExistence type="predicted"/>
<keyword evidence="3" id="KW-1185">Reference proteome</keyword>
<gene>
    <name evidence="2" type="ORF">GCM10007962_18400</name>
</gene>
<protein>
    <recommendedName>
        <fullName evidence="4">NIPSNAP domain-containing protein</fullName>
    </recommendedName>
</protein>
<keyword evidence="1" id="KW-0732">Signal</keyword>
<evidence type="ECO:0000313" key="2">
    <source>
        <dbReference type="EMBL" id="GGK24471.1"/>
    </source>
</evidence>
<comment type="caution">
    <text evidence="2">The sequence shown here is derived from an EMBL/GenBank/DDBJ whole genome shotgun (WGS) entry which is preliminary data.</text>
</comment>
<dbReference type="EMBL" id="BMNR01000004">
    <property type="protein sequence ID" value="GGK24471.1"/>
    <property type="molecule type" value="Genomic_DNA"/>
</dbReference>
<evidence type="ECO:0000313" key="3">
    <source>
        <dbReference type="Proteomes" id="UP000612329"/>
    </source>
</evidence>
<name>A0A8J3FH29_9FLAO</name>
<dbReference type="RefSeq" id="WP_188652318.1">
    <property type="nucleotide sequence ID" value="NZ_BMNR01000004.1"/>
</dbReference>
<evidence type="ECO:0008006" key="4">
    <source>
        <dbReference type="Google" id="ProtNLM"/>
    </source>
</evidence>
<evidence type="ECO:0000256" key="1">
    <source>
        <dbReference type="SAM" id="SignalP"/>
    </source>
</evidence>
<dbReference type="AlphaFoldDB" id="A0A8J3FH29"/>
<feature type="chain" id="PRO_5035272517" description="NIPSNAP domain-containing protein" evidence="1">
    <location>
        <begin position="18"/>
        <end position="243"/>
    </location>
</feature>